<reference evidence="1 2" key="1">
    <citation type="submission" date="2018-10" db="EMBL/GenBank/DDBJ databases">
        <title>Genomic Encyclopedia of Archaeal and Bacterial Type Strains, Phase II (KMG-II): from individual species to whole genera.</title>
        <authorList>
            <person name="Goeker M."/>
        </authorList>
    </citation>
    <scope>NUCLEOTIDE SEQUENCE [LARGE SCALE GENOMIC DNA]</scope>
    <source>
        <strain evidence="1 2">DSM 235</strain>
    </source>
</reference>
<evidence type="ECO:0000313" key="2">
    <source>
        <dbReference type="Proteomes" id="UP000274556"/>
    </source>
</evidence>
<sequence length="40" mass="4633">MHGDALYSLVRAQCFYGARDNPWNLLIHVAKPVLQLRRLP</sequence>
<comment type="caution">
    <text evidence="1">The sequence shown here is derived from an EMBL/GenBank/DDBJ whole genome shotgun (WGS) entry which is preliminary data.</text>
</comment>
<dbReference type="AlphaFoldDB" id="A0A495UPM0"/>
<dbReference type="Proteomes" id="UP000274556">
    <property type="component" value="Unassembled WGS sequence"/>
</dbReference>
<keyword evidence="2" id="KW-1185">Reference proteome</keyword>
<name>A0A495UPM0_9GAMM</name>
<proteinExistence type="predicted"/>
<evidence type="ECO:0000313" key="1">
    <source>
        <dbReference type="EMBL" id="RKT37977.1"/>
    </source>
</evidence>
<organism evidence="1 2">
    <name type="scientific">Thiocapsa rosea</name>
    <dbReference type="NCBI Taxonomy" id="69360"/>
    <lineage>
        <taxon>Bacteria</taxon>
        <taxon>Pseudomonadati</taxon>
        <taxon>Pseudomonadota</taxon>
        <taxon>Gammaproteobacteria</taxon>
        <taxon>Chromatiales</taxon>
        <taxon>Chromatiaceae</taxon>
        <taxon>Thiocapsa</taxon>
    </lineage>
</organism>
<protein>
    <submittedName>
        <fullName evidence="1">Uncharacterized protein</fullName>
    </submittedName>
</protein>
<accession>A0A495UPM0</accession>
<dbReference type="EMBL" id="RBXL01000002">
    <property type="protein sequence ID" value="RKT37977.1"/>
    <property type="molecule type" value="Genomic_DNA"/>
</dbReference>
<gene>
    <name evidence="1" type="ORF">BDD21_5491</name>
</gene>